<evidence type="ECO:0000256" key="1">
    <source>
        <dbReference type="SAM" id="MobiDB-lite"/>
    </source>
</evidence>
<accession>K2PKI6</accession>
<feature type="region of interest" description="Disordered" evidence="1">
    <location>
        <begin position="62"/>
        <end position="88"/>
    </location>
</feature>
<reference evidence="2 3" key="1">
    <citation type="journal article" date="2012" name="J. Bacteriol.">
        <title>Genome Sequence of the Bacteriocin-Producing Strain Lactococcus garvieae DCC43.</title>
        <authorList>
            <person name="Gabrielsen C."/>
            <person name="Brede D.A."/>
            <person name="Hernandez P.E."/>
            <person name="Nes I.F."/>
            <person name="Diep D.B."/>
        </authorList>
    </citation>
    <scope>NUCLEOTIDE SEQUENCE [LARGE SCALE GENOMIC DNA]</scope>
    <source>
        <strain evidence="2 3">DCC43</strain>
    </source>
</reference>
<gene>
    <name evidence="2" type="ORF">C426_1955</name>
</gene>
<feature type="compositionally biased region" description="Polar residues" evidence="1">
    <location>
        <begin position="1"/>
        <end position="16"/>
    </location>
</feature>
<feature type="compositionally biased region" description="Pro residues" evidence="1">
    <location>
        <begin position="20"/>
        <end position="34"/>
    </location>
</feature>
<evidence type="ECO:0000313" key="3">
    <source>
        <dbReference type="Proteomes" id="UP000006787"/>
    </source>
</evidence>
<evidence type="ECO:0000313" key="2">
    <source>
        <dbReference type="EMBL" id="EKF50724.1"/>
    </source>
</evidence>
<dbReference type="eggNOG" id="ENOG5032Q98">
    <property type="taxonomic scope" value="Bacteria"/>
</dbReference>
<dbReference type="Proteomes" id="UP000006787">
    <property type="component" value="Unassembled WGS sequence"/>
</dbReference>
<proteinExistence type="predicted"/>
<dbReference type="EMBL" id="AMQS01000034">
    <property type="protein sequence ID" value="EKF50724.1"/>
    <property type="molecule type" value="Genomic_DNA"/>
</dbReference>
<dbReference type="PATRIC" id="fig|1231377.3.peg.1935"/>
<name>K2PKI6_9LACT</name>
<dbReference type="RefSeq" id="WP_003136566.1">
    <property type="nucleotide sequence ID" value="NZ_AMQS01000034.1"/>
</dbReference>
<comment type="caution">
    <text evidence="2">The sequence shown here is derived from an EMBL/GenBank/DDBJ whole genome shotgun (WGS) entry which is preliminary data.</text>
</comment>
<sequence length="202" mass="22739">MSEQTPPVELNETQVATPPANEPTQPPVETPPAEPTNDGPTNADFAKMRVENNKLKKQLEAFEEEKRERDFAKMSKEQRAKAELDEEREKFEADRKAFIQEKQQAQIAADLSEKGLPKSFAKVLALLDSDEDVLSLIDEAVKEQSELIDSKTKALLAGTPPKVSRNTGEAPVTKEAFNKMSYAQKMDLYQKDKELYNKLKEA</sequence>
<protein>
    <submittedName>
        <fullName evidence="2">Phage scaffold protein</fullName>
    </submittedName>
</protein>
<feature type="region of interest" description="Disordered" evidence="1">
    <location>
        <begin position="1"/>
        <end position="44"/>
    </location>
</feature>
<dbReference type="AlphaFoldDB" id="K2PKI6"/>
<organism evidence="2 3">
    <name type="scientific">Lactococcus garvieae DCC43</name>
    <dbReference type="NCBI Taxonomy" id="1231377"/>
    <lineage>
        <taxon>Bacteria</taxon>
        <taxon>Bacillati</taxon>
        <taxon>Bacillota</taxon>
        <taxon>Bacilli</taxon>
        <taxon>Lactobacillales</taxon>
        <taxon>Streptococcaceae</taxon>
        <taxon>Lactococcus</taxon>
    </lineage>
</organism>